<dbReference type="EMBL" id="OBMM01000002">
    <property type="protein sequence ID" value="SOC17687.1"/>
    <property type="molecule type" value="Genomic_DNA"/>
</dbReference>
<dbReference type="RefSeq" id="WP_097051887.1">
    <property type="nucleotide sequence ID" value="NZ_OBMM01000002.1"/>
</dbReference>
<accession>A0A285T8I5</accession>
<sequence>MLSQKTKYAVKAMIALADIGVGEAMQIAELAQQEAIPKKFLEQILLDLKHHGLINSRRGKHGGYTLIKNPEEISIGRIVRLIEGPIAPLSCLSKMAYQPCEDCKDEKSCRVRRVFASSYQATVAALESTTLQDALGPDLGQKTPVVA</sequence>
<dbReference type="PANTHER" id="PTHR33221:SF5">
    <property type="entry name" value="HTH-TYPE TRANSCRIPTIONAL REGULATOR ISCR"/>
    <property type="match status" value="1"/>
</dbReference>
<dbReference type="Pfam" id="PF02082">
    <property type="entry name" value="Rrf2"/>
    <property type="match status" value="1"/>
</dbReference>
<gene>
    <name evidence="2" type="ORF">SAMN05428964_102547</name>
</gene>
<dbReference type="SUPFAM" id="SSF46785">
    <property type="entry name" value="Winged helix' DNA-binding domain"/>
    <property type="match status" value="1"/>
</dbReference>
<dbReference type="InterPro" id="IPR030489">
    <property type="entry name" value="TR_Rrf2-type_CS"/>
</dbReference>
<dbReference type="InterPro" id="IPR036388">
    <property type="entry name" value="WH-like_DNA-bd_sf"/>
</dbReference>
<dbReference type="GO" id="GO:0005829">
    <property type="term" value="C:cytosol"/>
    <property type="evidence" value="ECO:0007669"/>
    <property type="project" value="TreeGrafter"/>
</dbReference>
<dbReference type="AlphaFoldDB" id="A0A285T8I5"/>
<dbReference type="GO" id="GO:0003700">
    <property type="term" value="F:DNA-binding transcription factor activity"/>
    <property type="evidence" value="ECO:0007669"/>
    <property type="project" value="TreeGrafter"/>
</dbReference>
<dbReference type="NCBIfam" id="TIGR00738">
    <property type="entry name" value="rrf2_super"/>
    <property type="match status" value="1"/>
</dbReference>
<dbReference type="PANTHER" id="PTHR33221">
    <property type="entry name" value="WINGED HELIX-TURN-HELIX TRANSCRIPTIONAL REGULATOR, RRF2 FAMILY"/>
    <property type="match status" value="1"/>
</dbReference>
<name>A0A285T8I5_9PROT</name>
<dbReference type="PROSITE" id="PS51197">
    <property type="entry name" value="HTH_RRF2_2"/>
    <property type="match status" value="1"/>
</dbReference>
<reference evidence="2 3" key="1">
    <citation type="submission" date="2017-08" db="EMBL/GenBank/DDBJ databases">
        <authorList>
            <person name="de Groot N.N."/>
        </authorList>
    </citation>
    <scope>NUCLEOTIDE SEQUENCE [LARGE SCALE GENOMIC DNA]</scope>
    <source>
        <strain evidence="2 3">USBA 78</strain>
    </source>
</reference>
<evidence type="ECO:0000313" key="3">
    <source>
        <dbReference type="Proteomes" id="UP000219068"/>
    </source>
</evidence>
<proteinExistence type="predicted"/>
<dbReference type="Gene3D" id="1.10.10.10">
    <property type="entry name" value="Winged helix-like DNA-binding domain superfamily/Winged helix DNA-binding domain"/>
    <property type="match status" value="1"/>
</dbReference>
<dbReference type="GO" id="GO:0003677">
    <property type="term" value="F:DNA binding"/>
    <property type="evidence" value="ECO:0007669"/>
    <property type="project" value="UniProtKB-KW"/>
</dbReference>
<dbReference type="InterPro" id="IPR036390">
    <property type="entry name" value="WH_DNA-bd_sf"/>
</dbReference>
<keyword evidence="1" id="KW-0238">DNA-binding</keyword>
<dbReference type="InterPro" id="IPR000944">
    <property type="entry name" value="Tscrpt_reg_Rrf2"/>
</dbReference>
<dbReference type="PROSITE" id="PS01332">
    <property type="entry name" value="HTH_RRF2_1"/>
    <property type="match status" value="1"/>
</dbReference>
<evidence type="ECO:0000313" key="2">
    <source>
        <dbReference type="EMBL" id="SOC17687.1"/>
    </source>
</evidence>
<dbReference type="Proteomes" id="UP000219068">
    <property type="component" value="Unassembled WGS sequence"/>
</dbReference>
<evidence type="ECO:0000256" key="1">
    <source>
        <dbReference type="ARBA" id="ARBA00023125"/>
    </source>
</evidence>
<protein>
    <submittedName>
        <fullName evidence="2">Transcriptional regulator, BadM/Rrf2 family</fullName>
    </submittedName>
</protein>
<organism evidence="2 3">
    <name type="scientific">Thalassospira xiamenensis</name>
    <dbReference type="NCBI Taxonomy" id="220697"/>
    <lineage>
        <taxon>Bacteria</taxon>
        <taxon>Pseudomonadati</taxon>
        <taxon>Pseudomonadota</taxon>
        <taxon>Alphaproteobacteria</taxon>
        <taxon>Rhodospirillales</taxon>
        <taxon>Thalassospiraceae</taxon>
        <taxon>Thalassospira</taxon>
    </lineage>
</organism>